<dbReference type="InterPro" id="IPR043738">
    <property type="entry name" value="DUF5683"/>
</dbReference>
<dbReference type="RefSeq" id="WP_052955727.1">
    <property type="nucleotide sequence ID" value="NZ_BBWV01000002.1"/>
</dbReference>
<proteinExistence type="predicted"/>
<evidence type="ECO:0000256" key="1">
    <source>
        <dbReference type="SAM" id="SignalP"/>
    </source>
</evidence>
<sequence>MKSIRIWCLLLLGIPGLLATRPAIAQVRGSLDSVTAQKMDVSPLNIDDTTTKHSPRKAAIRSAIIPGWGQAYNKKYWKIPIVYAALGITGAVFINNVKTYNEVNYAYKVSVNKLTDEYDDVADYLKPFVPDETTSLDNYRREFRRNIDYSVLIFMLFWGLNVVDATVDAHLKDFDVSPNISMRIKPTFPGVSSTGSAMATAGFSPGTAGLSLAFDIHKAKRSAPLSVR</sequence>
<dbReference type="Proteomes" id="UP000033121">
    <property type="component" value="Unassembled WGS sequence"/>
</dbReference>
<evidence type="ECO:0000313" key="3">
    <source>
        <dbReference type="EMBL" id="GAO43313.1"/>
    </source>
</evidence>
<dbReference type="Pfam" id="PF18935">
    <property type="entry name" value="DUF5683"/>
    <property type="match status" value="1"/>
</dbReference>
<dbReference type="STRING" id="1220578.FPE01S_02_04180"/>
<feature type="chain" id="PRO_5002430085" description="DUF5683 domain-containing protein" evidence="1">
    <location>
        <begin position="26"/>
        <end position="228"/>
    </location>
</feature>
<accession>A0A0E9N0K1</accession>
<organism evidence="3 4">
    <name type="scientific">Flavihumibacter petaseus NBRC 106054</name>
    <dbReference type="NCBI Taxonomy" id="1220578"/>
    <lineage>
        <taxon>Bacteria</taxon>
        <taxon>Pseudomonadati</taxon>
        <taxon>Bacteroidota</taxon>
        <taxon>Chitinophagia</taxon>
        <taxon>Chitinophagales</taxon>
        <taxon>Chitinophagaceae</taxon>
        <taxon>Flavihumibacter</taxon>
    </lineage>
</organism>
<gene>
    <name evidence="3" type="ORF">FPE01S_02_04180</name>
</gene>
<dbReference type="AlphaFoldDB" id="A0A0E9N0K1"/>
<protein>
    <recommendedName>
        <fullName evidence="2">DUF5683 domain-containing protein</fullName>
    </recommendedName>
</protein>
<feature type="signal peptide" evidence="1">
    <location>
        <begin position="1"/>
        <end position="25"/>
    </location>
</feature>
<reference evidence="3 4" key="1">
    <citation type="submission" date="2015-04" db="EMBL/GenBank/DDBJ databases">
        <title>Whole genome shotgun sequence of Flavihumibacter petaseus NBRC 106054.</title>
        <authorList>
            <person name="Miyazawa S."/>
            <person name="Hosoyama A."/>
            <person name="Hashimoto M."/>
            <person name="Noguchi M."/>
            <person name="Tsuchikane K."/>
            <person name="Ohji S."/>
            <person name="Yamazoe A."/>
            <person name="Ichikawa N."/>
            <person name="Kimura A."/>
            <person name="Fujita N."/>
        </authorList>
    </citation>
    <scope>NUCLEOTIDE SEQUENCE [LARGE SCALE GENOMIC DNA]</scope>
    <source>
        <strain evidence="3 4">NBRC 106054</strain>
    </source>
</reference>
<keyword evidence="1" id="KW-0732">Signal</keyword>
<dbReference type="OrthoDB" id="9813910at2"/>
<dbReference type="EMBL" id="BBWV01000002">
    <property type="protein sequence ID" value="GAO43313.1"/>
    <property type="molecule type" value="Genomic_DNA"/>
</dbReference>
<keyword evidence="4" id="KW-1185">Reference proteome</keyword>
<comment type="caution">
    <text evidence="3">The sequence shown here is derived from an EMBL/GenBank/DDBJ whole genome shotgun (WGS) entry which is preliminary data.</text>
</comment>
<feature type="domain" description="DUF5683" evidence="2">
    <location>
        <begin position="52"/>
        <end position="194"/>
    </location>
</feature>
<evidence type="ECO:0000259" key="2">
    <source>
        <dbReference type="Pfam" id="PF18935"/>
    </source>
</evidence>
<name>A0A0E9N0K1_9BACT</name>
<evidence type="ECO:0000313" key="4">
    <source>
        <dbReference type="Proteomes" id="UP000033121"/>
    </source>
</evidence>